<dbReference type="AlphaFoldDB" id="A0A1G1VBA8"/>
<evidence type="ECO:0008006" key="3">
    <source>
        <dbReference type="Google" id="ProtNLM"/>
    </source>
</evidence>
<comment type="caution">
    <text evidence="1">The sequence shown here is derived from an EMBL/GenBank/DDBJ whole genome shotgun (WGS) entry which is preliminary data.</text>
</comment>
<proteinExistence type="predicted"/>
<dbReference type="Proteomes" id="UP000178659">
    <property type="component" value="Unassembled WGS sequence"/>
</dbReference>
<organism evidence="1 2">
    <name type="scientific">Candidatus Blackburnbacteria bacterium RIFCSPLOWO2_01_FULL_40_20</name>
    <dbReference type="NCBI Taxonomy" id="1797519"/>
    <lineage>
        <taxon>Bacteria</taxon>
        <taxon>Candidatus Blackburniibacteriota</taxon>
    </lineage>
</organism>
<evidence type="ECO:0000313" key="1">
    <source>
        <dbReference type="EMBL" id="OGY12700.1"/>
    </source>
</evidence>
<dbReference type="EMBL" id="MHCC01000025">
    <property type="protein sequence ID" value="OGY12700.1"/>
    <property type="molecule type" value="Genomic_DNA"/>
</dbReference>
<protein>
    <recommendedName>
        <fullName evidence="3">Cyanophycin synthase-like N-terminal domain-containing protein</fullName>
    </recommendedName>
</protein>
<sequence>MTHLPCIYKSKCFNHSKVPFKKEVKDTEIAHLFEHILLEHLRLEKESRGCKSACFSGETRWDWSKNPCGTFHIKVGVKHAELEVFSKAFEKSINLFMSLLDSTKLMHQRPAVAQN</sequence>
<reference evidence="1 2" key="1">
    <citation type="journal article" date="2016" name="Nat. Commun.">
        <title>Thousands of microbial genomes shed light on interconnected biogeochemical processes in an aquifer system.</title>
        <authorList>
            <person name="Anantharaman K."/>
            <person name="Brown C.T."/>
            <person name="Hug L.A."/>
            <person name="Sharon I."/>
            <person name="Castelle C.J."/>
            <person name="Probst A.J."/>
            <person name="Thomas B.C."/>
            <person name="Singh A."/>
            <person name="Wilkins M.J."/>
            <person name="Karaoz U."/>
            <person name="Brodie E.L."/>
            <person name="Williams K.H."/>
            <person name="Hubbard S.S."/>
            <person name="Banfield J.F."/>
        </authorList>
    </citation>
    <scope>NUCLEOTIDE SEQUENCE [LARGE SCALE GENOMIC DNA]</scope>
</reference>
<accession>A0A1G1VBA8</accession>
<name>A0A1G1VBA8_9BACT</name>
<gene>
    <name evidence="1" type="ORF">A3A77_00195</name>
</gene>
<evidence type="ECO:0000313" key="2">
    <source>
        <dbReference type="Proteomes" id="UP000178659"/>
    </source>
</evidence>